<evidence type="ECO:0000256" key="6">
    <source>
        <dbReference type="ARBA" id="ARBA00023136"/>
    </source>
</evidence>
<evidence type="ECO:0000256" key="3">
    <source>
        <dbReference type="ARBA" id="ARBA00022475"/>
    </source>
</evidence>
<keyword evidence="4 7" id="KW-0812">Transmembrane</keyword>
<dbReference type="Proteomes" id="UP000659496">
    <property type="component" value="Unassembled WGS sequence"/>
</dbReference>
<evidence type="ECO:0000256" key="4">
    <source>
        <dbReference type="ARBA" id="ARBA00022692"/>
    </source>
</evidence>
<feature type="transmembrane region" description="Helical" evidence="7">
    <location>
        <begin position="384"/>
        <end position="403"/>
    </location>
</feature>
<keyword evidence="2" id="KW-0813">Transport</keyword>
<keyword evidence="3" id="KW-1003">Cell membrane</keyword>
<dbReference type="InterPro" id="IPR036259">
    <property type="entry name" value="MFS_trans_sf"/>
</dbReference>
<evidence type="ECO:0000256" key="7">
    <source>
        <dbReference type="SAM" id="Phobius"/>
    </source>
</evidence>
<reference evidence="8 9" key="1">
    <citation type="submission" date="2020-08" db="EMBL/GenBank/DDBJ databases">
        <title>A Genomic Blueprint of the Chicken Gut Microbiome.</title>
        <authorList>
            <person name="Gilroy R."/>
            <person name="Ravi A."/>
            <person name="Getino M."/>
            <person name="Pursley I."/>
            <person name="Horton D.L."/>
            <person name="Alikhan N.-F."/>
            <person name="Baker D."/>
            <person name="Gharbi K."/>
            <person name="Hall N."/>
            <person name="Watson M."/>
            <person name="Adriaenssens E.M."/>
            <person name="Foster-Nyarko E."/>
            <person name="Jarju S."/>
            <person name="Secka A."/>
            <person name="Antonio M."/>
            <person name="Oren A."/>
            <person name="Chaudhuri R."/>
            <person name="La Ragione R.M."/>
            <person name="Hildebrand F."/>
            <person name="Pallen M.J."/>
        </authorList>
    </citation>
    <scope>NUCLEOTIDE SEQUENCE [LARGE SCALE GENOMIC DNA]</scope>
    <source>
        <strain evidence="8 9">Sa3CUA8</strain>
    </source>
</reference>
<comment type="subcellular location">
    <subcellularLocation>
        <location evidence="1">Cell membrane</location>
        <topology evidence="1">Multi-pass membrane protein</topology>
    </subcellularLocation>
</comment>
<dbReference type="PANTHER" id="PTHR43266">
    <property type="entry name" value="MACROLIDE-EFFLUX PROTEIN"/>
    <property type="match status" value="1"/>
</dbReference>
<organism evidence="8 9">
    <name type="scientific">Sporosarcina gallistercoris</name>
    <dbReference type="NCBI Taxonomy" id="2762245"/>
    <lineage>
        <taxon>Bacteria</taxon>
        <taxon>Bacillati</taxon>
        <taxon>Bacillota</taxon>
        <taxon>Bacilli</taxon>
        <taxon>Bacillales</taxon>
        <taxon>Caryophanaceae</taxon>
        <taxon>Sporosarcina</taxon>
    </lineage>
</organism>
<proteinExistence type="predicted"/>
<feature type="transmembrane region" description="Helical" evidence="7">
    <location>
        <begin position="102"/>
        <end position="123"/>
    </location>
</feature>
<protein>
    <submittedName>
        <fullName evidence="8">MFS transporter</fullName>
    </submittedName>
</protein>
<accession>A0ABR8PKA1</accession>
<dbReference type="Pfam" id="PF07690">
    <property type="entry name" value="MFS_1"/>
    <property type="match status" value="1"/>
</dbReference>
<feature type="transmembrane region" description="Helical" evidence="7">
    <location>
        <begin position="144"/>
        <end position="164"/>
    </location>
</feature>
<feature type="transmembrane region" description="Helical" evidence="7">
    <location>
        <begin position="21"/>
        <end position="39"/>
    </location>
</feature>
<evidence type="ECO:0000313" key="8">
    <source>
        <dbReference type="EMBL" id="MBD7908586.1"/>
    </source>
</evidence>
<feature type="transmembrane region" description="Helical" evidence="7">
    <location>
        <begin position="258"/>
        <end position="280"/>
    </location>
</feature>
<dbReference type="Gene3D" id="1.20.1250.20">
    <property type="entry name" value="MFS general substrate transporter like domains"/>
    <property type="match status" value="1"/>
</dbReference>
<feature type="transmembrane region" description="Helical" evidence="7">
    <location>
        <begin position="75"/>
        <end position="96"/>
    </location>
</feature>
<dbReference type="EMBL" id="JACSQY010000006">
    <property type="protein sequence ID" value="MBD7908586.1"/>
    <property type="molecule type" value="Genomic_DNA"/>
</dbReference>
<evidence type="ECO:0000313" key="9">
    <source>
        <dbReference type="Proteomes" id="UP000659496"/>
    </source>
</evidence>
<evidence type="ECO:0000256" key="1">
    <source>
        <dbReference type="ARBA" id="ARBA00004651"/>
    </source>
</evidence>
<sequence>MKLKRATYHLWTFTASKMISAFGAQIYAFAISFYILQLTGSATSFAANLICSILPRTLMAPFAGYVADTYSRKRIVILAQIVSTIAIIGLLIISLTNGLSLPAIYATTVVLSLASTFSGIAFTSSITGLVDEERIQKAMSLNQMSVSFAAIGSPAVGGLLYGAVSMPVFLILYASASILAVVLESTMDFNLFAKRQVKEEGTPKEKMFDSMKAGLAYARLQPLLMAVIWVALLVNFLFGAVQVGYSFILIEKLKILPAHFGLIEGGMAVGILLMSIYLAARKSFSSPLSVSKWGIASMGLSMGLIAVPLLFSLPYGGIFTFYLTLSFVSGALGPLVNTPIQVFMMKRIDDDYKGRVFSILETMAMALMPLGMVLFGFLYDVLPAPWILISSSALLILTVFILLRASVIRQVTGANPEERLDTAST</sequence>
<keyword evidence="9" id="KW-1185">Reference proteome</keyword>
<dbReference type="SUPFAM" id="SSF103473">
    <property type="entry name" value="MFS general substrate transporter"/>
    <property type="match status" value="1"/>
</dbReference>
<feature type="transmembrane region" description="Helical" evidence="7">
    <location>
        <begin position="292"/>
        <end position="311"/>
    </location>
</feature>
<evidence type="ECO:0000256" key="2">
    <source>
        <dbReference type="ARBA" id="ARBA00022448"/>
    </source>
</evidence>
<feature type="transmembrane region" description="Helical" evidence="7">
    <location>
        <begin position="214"/>
        <end position="238"/>
    </location>
</feature>
<feature type="transmembrane region" description="Helical" evidence="7">
    <location>
        <begin position="317"/>
        <end position="336"/>
    </location>
</feature>
<dbReference type="InterPro" id="IPR011701">
    <property type="entry name" value="MFS"/>
</dbReference>
<keyword evidence="6 7" id="KW-0472">Membrane</keyword>
<dbReference type="CDD" id="cd06173">
    <property type="entry name" value="MFS_MefA_like"/>
    <property type="match status" value="1"/>
</dbReference>
<feature type="transmembrane region" description="Helical" evidence="7">
    <location>
        <begin position="45"/>
        <end position="63"/>
    </location>
</feature>
<feature type="transmembrane region" description="Helical" evidence="7">
    <location>
        <begin position="170"/>
        <end position="193"/>
    </location>
</feature>
<gene>
    <name evidence="8" type="ORF">H9659_09605</name>
</gene>
<name>A0ABR8PKA1_9BACL</name>
<keyword evidence="5 7" id="KW-1133">Transmembrane helix</keyword>
<feature type="transmembrane region" description="Helical" evidence="7">
    <location>
        <begin position="356"/>
        <end position="378"/>
    </location>
</feature>
<evidence type="ECO:0000256" key="5">
    <source>
        <dbReference type="ARBA" id="ARBA00022989"/>
    </source>
</evidence>
<dbReference type="RefSeq" id="WP_191689867.1">
    <property type="nucleotide sequence ID" value="NZ_JACSQY010000006.1"/>
</dbReference>
<dbReference type="PANTHER" id="PTHR43266:SF9">
    <property type="entry name" value="PERMEASE, MAJOR FACILITATOR SUPERFAMILY-RELATED"/>
    <property type="match status" value="1"/>
</dbReference>
<comment type="caution">
    <text evidence="8">The sequence shown here is derived from an EMBL/GenBank/DDBJ whole genome shotgun (WGS) entry which is preliminary data.</text>
</comment>